<keyword evidence="3" id="KW-0597">Phosphoprotein</keyword>
<dbReference type="Pfam" id="PF02518">
    <property type="entry name" value="HATPase_c"/>
    <property type="match status" value="1"/>
</dbReference>
<feature type="transmembrane region" description="Helical" evidence="10">
    <location>
        <begin position="12"/>
        <end position="32"/>
    </location>
</feature>
<dbReference type="Proteomes" id="UP000186469">
    <property type="component" value="Unassembled WGS sequence"/>
</dbReference>
<organism evidence="12 13">
    <name type="scientific">Desulfovibrio litoralis DSM 11393</name>
    <dbReference type="NCBI Taxonomy" id="1121455"/>
    <lineage>
        <taxon>Bacteria</taxon>
        <taxon>Pseudomonadati</taxon>
        <taxon>Thermodesulfobacteriota</taxon>
        <taxon>Desulfovibrionia</taxon>
        <taxon>Desulfovibrionales</taxon>
        <taxon>Desulfovibrionaceae</taxon>
        <taxon>Desulfovibrio</taxon>
    </lineage>
</organism>
<evidence type="ECO:0000256" key="1">
    <source>
        <dbReference type="ARBA" id="ARBA00000085"/>
    </source>
</evidence>
<dbReference type="AlphaFoldDB" id="A0A1M7SEN9"/>
<evidence type="ECO:0000256" key="6">
    <source>
        <dbReference type="ARBA" id="ARBA00022777"/>
    </source>
</evidence>
<dbReference type="SUPFAM" id="SSF47384">
    <property type="entry name" value="Homodimeric domain of signal transducing histidine kinase"/>
    <property type="match status" value="1"/>
</dbReference>
<gene>
    <name evidence="12" type="ORF">SAMN02745728_00849</name>
</gene>
<evidence type="ECO:0000259" key="11">
    <source>
        <dbReference type="PROSITE" id="PS50109"/>
    </source>
</evidence>
<dbReference type="EMBL" id="FRDI01000003">
    <property type="protein sequence ID" value="SHN56904.1"/>
    <property type="molecule type" value="Genomic_DNA"/>
</dbReference>
<dbReference type="OrthoDB" id="9777714at2"/>
<name>A0A1M7SEN9_9BACT</name>
<dbReference type="CDD" id="cd00075">
    <property type="entry name" value="HATPase"/>
    <property type="match status" value="1"/>
</dbReference>
<keyword evidence="5" id="KW-0547">Nucleotide-binding</keyword>
<keyword evidence="10" id="KW-0472">Membrane</keyword>
<dbReference type="SMART" id="SM00388">
    <property type="entry name" value="HisKA"/>
    <property type="match status" value="1"/>
</dbReference>
<dbReference type="InterPro" id="IPR036097">
    <property type="entry name" value="HisK_dim/P_sf"/>
</dbReference>
<dbReference type="Gene3D" id="3.30.565.10">
    <property type="entry name" value="Histidine kinase-like ATPase, C-terminal domain"/>
    <property type="match status" value="1"/>
</dbReference>
<evidence type="ECO:0000256" key="10">
    <source>
        <dbReference type="SAM" id="Phobius"/>
    </source>
</evidence>
<evidence type="ECO:0000256" key="4">
    <source>
        <dbReference type="ARBA" id="ARBA00022679"/>
    </source>
</evidence>
<reference evidence="12 13" key="1">
    <citation type="submission" date="2016-12" db="EMBL/GenBank/DDBJ databases">
        <authorList>
            <person name="Song W.-J."/>
            <person name="Kurnit D.M."/>
        </authorList>
    </citation>
    <scope>NUCLEOTIDE SEQUENCE [LARGE SCALE GENOMIC DNA]</scope>
    <source>
        <strain evidence="12 13">DSM 11393</strain>
    </source>
</reference>
<dbReference type="GO" id="GO:0000155">
    <property type="term" value="F:phosphorelay sensor kinase activity"/>
    <property type="evidence" value="ECO:0007669"/>
    <property type="project" value="InterPro"/>
</dbReference>
<keyword evidence="7" id="KW-0067">ATP-binding</keyword>
<keyword evidence="10" id="KW-1133">Transmembrane helix</keyword>
<dbReference type="InterPro" id="IPR004358">
    <property type="entry name" value="Sig_transdc_His_kin-like_C"/>
</dbReference>
<dbReference type="GO" id="GO:0005524">
    <property type="term" value="F:ATP binding"/>
    <property type="evidence" value="ECO:0007669"/>
    <property type="project" value="UniProtKB-KW"/>
</dbReference>
<dbReference type="InterPro" id="IPR005467">
    <property type="entry name" value="His_kinase_dom"/>
</dbReference>
<keyword evidence="13" id="KW-1185">Reference proteome</keyword>
<keyword evidence="4" id="KW-0808">Transferase</keyword>
<evidence type="ECO:0000256" key="2">
    <source>
        <dbReference type="ARBA" id="ARBA00012438"/>
    </source>
</evidence>
<keyword evidence="8" id="KW-0902">Two-component regulatory system</keyword>
<dbReference type="EC" id="2.7.13.3" evidence="2"/>
<evidence type="ECO:0000313" key="12">
    <source>
        <dbReference type="EMBL" id="SHN56904.1"/>
    </source>
</evidence>
<keyword evidence="10" id="KW-0812">Transmembrane</keyword>
<comment type="catalytic activity">
    <reaction evidence="1">
        <text>ATP + protein L-histidine = ADP + protein N-phospho-L-histidine.</text>
        <dbReference type="EC" id="2.7.13.3"/>
    </reaction>
</comment>
<evidence type="ECO:0000256" key="9">
    <source>
        <dbReference type="SAM" id="Coils"/>
    </source>
</evidence>
<evidence type="ECO:0000313" key="13">
    <source>
        <dbReference type="Proteomes" id="UP000186469"/>
    </source>
</evidence>
<sequence>MQNLTSNITLLYSLLFFLAFLVGISWLVLLLFTNKLKKLTNSLSQKEELIKKLEAQLLECSKLASLGQHSAELAHDINNPLTIIKERAGLIKDILNDENQNNINEYDQIKDNASKIEQSVDRASKILLRTLNFARNKNIRNTNTNLQALIIEIISFLEKKIKTKQIEIQTHFEPDLYFNELDANKTEQIIFNILDNALDAVEEKGIIKIETSHNSESYIIQIIDNGNGISEENLKLIFTPFFSTKNSAVKQDGGTGLGLFIANALTTELGGTLKAENNLDGGARFSIFLPKISNTNEKL</sequence>
<dbReference type="CDD" id="cd00082">
    <property type="entry name" value="HisKA"/>
    <property type="match status" value="1"/>
</dbReference>
<dbReference type="STRING" id="1121455.SAMN02745728_00849"/>
<dbReference type="InterPro" id="IPR003661">
    <property type="entry name" value="HisK_dim/P_dom"/>
</dbReference>
<feature type="coiled-coil region" evidence="9">
    <location>
        <begin position="36"/>
        <end position="63"/>
    </location>
</feature>
<dbReference type="Pfam" id="PF00512">
    <property type="entry name" value="HisKA"/>
    <property type="match status" value="1"/>
</dbReference>
<dbReference type="PANTHER" id="PTHR43065:SF10">
    <property type="entry name" value="PEROXIDE STRESS-ACTIVATED HISTIDINE KINASE MAK3"/>
    <property type="match status" value="1"/>
</dbReference>
<dbReference type="PROSITE" id="PS50109">
    <property type="entry name" value="HIS_KIN"/>
    <property type="match status" value="1"/>
</dbReference>
<protein>
    <recommendedName>
        <fullName evidence="2">histidine kinase</fullName>
        <ecNumber evidence="2">2.7.13.3</ecNumber>
    </recommendedName>
</protein>
<dbReference type="SMART" id="SM00387">
    <property type="entry name" value="HATPase_c"/>
    <property type="match status" value="1"/>
</dbReference>
<dbReference type="InterPro" id="IPR036890">
    <property type="entry name" value="HATPase_C_sf"/>
</dbReference>
<dbReference type="InterPro" id="IPR003594">
    <property type="entry name" value="HATPase_dom"/>
</dbReference>
<keyword evidence="9" id="KW-0175">Coiled coil</keyword>
<evidence type="ECO:0000256" key="7">
    <source>
        <dbReference type="ARBA" id="ARBA00022840"/>
    </source>
</evidence>
<proteinExistence type="predicted"/>
<evidence type="ECO:0000256" key="5">
    <source>
        <dbReference type="ARBA" id="ARBA00022741"/>
    </source>
</evidence>
<dbReference type="SUPFAM" id="SSF55874">
    <property type="entry name" value="ATPase domain of HSP90 chaperone/DNA topoisomerase II/histidine kinase"/>
    <property type="match status" value="1"/>
</dbReference>
<accession>A0A1M7SEN9</accession>
<evidence type="ECO:0000256" key="3">
    <source>
        <dbReference type="ARBA" id="ARBA00022553"/>
    </source>
</evidence>
<feature type="domain" description="Histidine kinase" evidence="11">
    <location>
        <begin position="72"/>
        <end position="293"/>
    </location>
</feature>
<dbReference type="RefSeq" id="WP_072696536.1">
    <property type="nucleotide sequence ID" value="NZ_FRDI01000003.1"/>
</dbReference>
<dbReference type="Gene3D" id="1.10.287.130">
    <property type="match status" value="1"/>
</dbReference>
<keyword evidence="6 12" id="KW-0418">Kinase</keyword>
<dbReference type="PRINTS" id="PR00344">
    <property type="entry name" value="BCTRLSENSOR"/>
</dbReference>
<evidence type="ECO:0000256" key="8">
    <source>
        <dbReference type="ARBA" id="ARBA00023012"/>
    </source>
</evidence>
<dbReference type="PANTHER" id="PTHR43065">
    <property type="entry name" value="SENSOR HISTIDINE KINASE"/>
    <property type="match status" value="1"/>
</dbReference>